<proteinExistence type="predicted"/>
<feature type="transmembrane region" description="Helical" evidence="1">
    <location>
        <begin position="37"/>
        <end position="56"/>
    </location>
</feature>
<gene>
    <name evidence="2" type="ORF">GCM10017559_03080</name>
</gene>
<keyword evidence="3" id="KW-1185">Reference proteome</keyword>
<feature type="transmembrane region" description="Helical" evidence="1">
    <location>
        <begin position="7"/>
        <end position="25"/>
    </location>
</feature>
<dbReference type="RefSeq" id="WP_344887147.1">
    <property type="nucleotide sequence ID" value="NZ_BAAAWD010000002.1"/>
</dbReference>
<evidence type="ECO:0000256" key="1">
    <source>
        <dbReference type="SAM" id="Phobius"/>
    </source>
</evidence>
<keyword evidence="1" id="KW-1133">Transmembrane helix</keyword>
<comment type="caution">
    <text evidence="2">The sequence shown here is derived from an EMBL/GenBank/DDBJ whole genome shotgun (WGS) entry which is preliminary data.</text>
</comment>
<evidence type="ECO:0000313" key="3">
    <source>
        <dbReference type="Proteomes" id="UP001499930"/>
    </source>
</evidence>
<accession>A0ABN3XSG4</accession>
<keyword evidence="1" id="KW-0472">Membrane</keyword>
<reference evidence="2 3" key="1">
    <citation type="journal article" date="2019" name="Int. J. Syst. Evol. Microbiol.">
        <title>The Global Catalogue of Microorganisms (GCM) 10K type strain sequencing project: providing services to taxonomists for standard genome sequencing and annotation.</title>
        <authorList>
            <consortium name="The Broad Institute Genomics Platform"/>
            <consortium name="The Broad Institute Genome Sequencing Center for Infectious Disease"/>
            <person name="Wu L."/>
            <person name="Ma J."/>
        </authorList>
    </citation>
    <scope>NUCLEOTIDE SEQUENCE [LARGE SCALE GENOMIC DNA]</scope>
    <source>
        <strain evidence="2 3">JCM 3106</strain>
    </source>
</reference>
<dbReference type="Proteomes" id="UP001499930">
    <property type="component" value="Unassembled WGS sequence"/>
</dbReference>
<dbReference type="EMBL" id="BAAAWD010000002">
    <property type="protein sequence ID" value="GAA2986763.1"/>
    <property type="molecule type" value="Genomic_DNA"/>
</dbReference>
<protein>
    <recommendedName>
        <fullName evidence="4">DUF1109 domain-containing protein</fullName>
    </recommendedName>
</protein>
<keyword evidence="1" id="KW-0812">Transmembrane</keyword>
<feature type="transmembrane region" description="Helical" evidence="1">
    <location>
        <begin position="68"/>
        <end position="85"/>
    </location>
</feature>
<evidence type="ECO:0008006" key="4">
    <source>
        <dbReference type="Google" id="ProtNLM"/>
    </source>
</evidence>
<name>A0ABN3XSG4_9ACTN</name>
<evidence type="ECO:0000313" key="2">
    <source>
        <dbReference type="EMBL" id="GAA2986763.1"/>
    </source>
</evidence>
<sequence length="191" mass="21025">MVGKPPGWCYHAAVVITALVVAWWVSIPFPYAESGVLVILVLVPLVSYWIIRLIVALTRDAEAVRHRFLGWLALPVIVGGLWLAVSADLPFTARFAVSQASMERLAQNVLRGGPRDVPTCAGAGLFPMCGHIAGEDENAPIGVELQIIDWPITGSRCFVWAPHGQPRAEDYEYGLRHLTGPWWGCRGWDGW</sequence>
<organism evidence="2 3">
    <name type="scientific">Streptosporangium longisporum</name>
    <dbReference type="NCBI Taxonomy" id="46187"/>
    <lineage>
        <taxon>Bacteria</taxon>
        <taxon>Bacillati</taxon>
        <taxon>Actinomycetota</taxon>
        <taxon>Actinomycetes</taxon>
        <taxon>Streptosporangiales</taxon>
        <taxon>Streptosporangiaceae</taxon>
        <taxon>Streptosporangium</taxon>
    </lineage>
</organism>